<reference evidence="2 3" key="1">
    <citation type="submission" date="2014-12" db="EMBL/GenBank/DDBJ databases">
        <title>Mercury Reductase activity and rhizosphere competence traits in the genome of root associated Photobacterium halotolerans MELD1.</title>
        <authorList>
            <person name="Mathew D.C."/>
            <person name="Huang C.-C."/>
        </authorList>
    </citation>
    <scope>NUCLEOTIDE SEQUENCE [LARGE SCALE GENOMIC DNA]</scope>
    <source>
        <strain evidence="2 3">MELD1</strain>
    </source>
</reference>
<dbReference type="PANTHER" id="PTHR38765">
    <property type="entry name" value="DUF484 DOMAIN-CONTAINING PROTEIN"/>
    <property type="match status" value="1"/>
</dbReference>
<evidence type="ECO:0000313" key="3">
    <source>
        <dbReference type="Proteomes" id="UP000033633"/>
    </source>
</evidence>
<keyword evidence="3" id="KW-1185">Reference proteome</keyword>
<dbReference type="Gene3D" id="3.30.450.40">
    <property type="match status" value="1"/>
</dbReference>
<dbReference type="PANTHER" id="PTHR38765:SF1">
    <property type="entry name" value="DUF484 DOMAIN-CONTAINING PROTEIN"/>
    <property type="match status" value="1"/>
</dbReference>
<dbReference type="EMBL" id="JWYV01000017">
    <property type="protein sequence ID" value="KKC98660.1"/>
    <property type="molecule type" value="Genomic_DNA"/>
</dbReference>
<evidence type="ECO:0008006" key="4">
    <source>
        <dbReference type="Google" id="ProtNLM"/>
    </source>
</evidence>
<comment type="caution">
    <text evidence="2">The sequence shown here is derived from an EMBL/GenBank/DDBJ whole genome shotgun (WGS) entry which is preliminary data.</text>
</comment>
<dbReference type="InterPro" id="IPR007435">
    <property type="entry name" value="DUF484"/>
</dbReference>
<dbReference type="OrthoDB" id="8525200at2"/>
<dbReference type="PATRIC" id="fig|265726.11.peg.1691"/>
<feature type="coiled-coil region" evidence="1">
    <location>
        <begin position="55"/>
        <end position="82"/>
    </location>
</feature>
<dbReference type="STRING" id="265726.KY46_17120"/>
<evidence type="ECO:0000313" key="2">
    <source>
        <dbReference type="EMBL" id="KKC98660.1"/>
    </source>
</evidence>
<proteinExistence type="predicted"/>
<evidence type="ECO:0000256" key="1">
    <source>
        <dbReference type="SAM" id="Coils"/>
    </source>
</evidence>
<dbReference type="InterPro" id="IPR029016">
    <property type="entry name" value="GAF-like_dom_sf"/>
</dbReference>
<keyword evidence="1" id="KW-0175">Coiled coil</keyword>
<gene>
    <name evidence="2" type="ORF">KY46_17120</name>
</gene>
<dbReference type="Proteomes" id="UP000033633">
    <property type="component" value="Unassembled WGS sequence"/>
</dbReference>
<name>A0A0F5V917_9GAMM</name>
<protein>
    <recommendedName>
        <fullName evidence="4">3',5'-cyclic-nucleotide phosphodiesterase</fullName>
    </recommendedName>
</protein>
<organism evidence="2 3">
    <name type="scientific">Photobacterium halotolerans</name>
    <dbReference type="NCBI Taxonomy" id="265726"/>
    <lineage>
        <taxon>Bacteria</taxon>
        <taxon>Pseudomonadati</taxon>
        <taxon>Pseudomonadota</taxon>
        <taxon>Gammaproteobacteria</taxon>
        <taxon>Vibrionales</taxon>
        <taxon>Vibrionaceae</taxon>
        <taxon>Photobacterium</taxon>
    </lineage>
</organism>
<sequence>MTEMTQLTQRPADEESTLPSPQAIVAFLTEHPDFFIGQPELLEQLRLPHAERGAVSLVERQMERLRHKVAELEKQIETMMSVAADNSALFSTFARAQQQLFQTHNIYQALSVLTALATELDLRVSVRLFDSMDPDLSLSRQAFEGFRRARLNSQDMYLGRLRSAESDMLFEQPPQLGSFIVLKLGESERPDGILSFASRDGGHFQPDMDTLFVTQLANVLGRLIRHWEYSREVIE</sequence>
<accession>A0A0F5V917</accession>
<dbReference type="AlphaFoldDB" id="A0A0F5V917"/>
<dbReference type="Pfam" id="PF04340">
    <property type="entry name" value="DUF484"/>
    <property type="match status" value="1"/>
</dbReference>